<evidence type="ECO:0000313" key="2">
    <source>
        <dbReference type="EMBL" id="USR92161.1"/>
    </source>
</evidence>
<reference evidence="2" key="1">
    <citation type="submission" date="2022-06" db="EMBL/GenBank/DDBJ databases">
        <title>Genome sequence of Phormidium yuhuli AB48 isolated from an industrial photobioreactor environment.</title>
        <authorList>
            <person name="Qiu Y."/>
            <person name="Noonan A.J.C."/>
            <person name="Dofher K."/>
            <person name="Koch M."/>
            <person name="Kieft B."/>
            <person name="Lin X."/>
            <person name="Ziels R.M."/>
            <person name="Hallam S.J."/>
        </authorList>
    </citation>
    <scope>NUCLEOTIDE SEQUENCE</scope>
    <source>
        <strain evidence="2">AB48</strain>
    </source>
</reference>
<evidence type="ECO:0000256" key="1">
    <source>
        <dbReference type="SAM" id="MobiDB-lite"/>
    </source>
</evidence>
<dbReference type="Gene3D" id="1.10.260.40">
    <property type="entry name" value="lambda repressor-like DNA-binding domains"/>
    <property type="match status" value="1"/>
</dbReference>
<dbReference type="Pfam" id="PF13413">
    <property type="entry name" value="HTH_25"/>
    <property type="match status" value="1"/>
</dbReference>
<feature type="compositionally biased region" description="Polar residues" evidence="1">
    <location>
        <begin position="1"/>
        <end position="10"/>
    </location>
</feature>
<dbReference type="InterPro" id="IPR050400">
    <property type="entry name" value="Bact_Cytoskel_RodZ"/>
</dbReference>
<protein>
    <submittedName>
        <fullName evidence="2">Helix-turn-helix domain-containing protein</fullName>
    </submittedName>
</protein>
<organism evidence="2 3">
    <name type="scientific">Phormidium yuhuli AB48</name>
    <dbReference type="NCBI Taxonomy" id="2940671"/>
    <lineage>
        <taxon>Bacteria</taxon>
        <taxon>Bacillati</taxon>
        <taxon>Cyanobacteriota</taxon>
        <taxon>Cyanophyceae</taxon>
        <taxon>Oscillatoriophycideae</taxon>
        <taxon>Oscillatoriales</taxon>
        <taxon>Oscillatoriaceae</taxon>
        <taxon>Phormidium</taxon>
        <taxon>Phormidium yuhuli</taxon>
    </lineage>
</organism>
<feature type="region of interest" description="Disordered" evidence="1">
    <location>
        <begin position="1"/>
        <end position="26"/>
    </location>
</feature>
<dbReference type="InterPro" id="IPR010982">
    <property type="entry name" value="Lambda_DNA-bd_dom_sf"/>
</dbReference>
<dbReference type="PANTHER" id="PTHR34475">
    <property type="match status" value="1"/>
</dbReference>
<feature type="region of interest" description="Disordered" evidence="1">
    <location>
        <begin position="82"/>
        <end position="108"/>
    </location>
</feature>
<gene>
    <name evidence="2" type="ORF">NEA10_05395</name>
</gene>
<dbReference type="EMBL" id="CP098611">
    <property type="protein sequence ID" value="USR92161.1"/>
    <property type="molecule type" value="Genomic_DNA"/>
</dbReference>
<dbReference type="Proteomes" id="UP001056708">
    <property type="component" value="Chromosome"/>
</dbReference>
<dbReference type="RefSeq" id="WP_252664233.1">
    <property type="nucleotide sequence ID" value="NZ_CP098611.1"/>
</dbReference>
<evidence type="ECO:0000313" key="3">
    <source>
        <dbReference type="Proteomes" id="UP001056708"/>
    </source>
</evidence>
<accession>A0ABY5ATC1</accession>
<feature type="region of interest" description="Disordered" evidence="1">
    <location>
        <begin position="253"/>
        <end position="298"/>
    </location>
</feature>
<proteinExistence type="predicted"/>
<keyword evidence="3" id="KW-1185">Reference proteome</keyword>
<dbReference type="SUPFAM" id="SSF47413">
    <property type="entry name" value="lambda repressor-like DNA-binding domains"/>
    <property type="match status" value="1"/>
</dbReference>
<name>A0ABY5ATC1_9CYAN</name>
<sequence>MPSQDSNSSDAAYGRSWGTDPGRGDRRLGEIERELLQSPAYQTALNGLKEMFGDAGYAAQMLMHEVSREAIALALRETNPTTALPSAPPISQPISQSQSPVPRQGSEAERLARSRYLYRLGKYLRAQRCRQHLSLVQLHHRTGIPIQHLHALESGHIGHYPQSPAYLRGSLHLWARTLGLNADAIIAKLPLSCPRPPLPPPPPPPPPPAVIEPRTSVEERFDSSWWWRSLACGTPVLATLGLALWVANLPPASQPPRQLPEPESGNRPTLRPHSSRQVLSEGDRPQVVPPESLRQRRD</sequence>
<dbReference type="PANTHER" id="PTHR34475:SF1">
    <property type="entry name" value="CYTOSKELETON PROTEIN RODZ"/>
    <property type="match status" value="1"/>
</dbReference>